<evidence type="ECO:0008006" key="4">
    <source>
        <dbReference type="Google" id="ProtNLM"/>
    </source>
</evidence>
<feature type="transmembrane region" description="Helical" evidence="1">
    <location>
        <begin position="9"/>
        <end position="28"/>
    </location>
</feature>
<evidence type="ECO:0000313" key="2">
    <source>
        <dbReference type="EMBL" id="MDM4017696.1"/>
    </source>
</evidence>
<organism evidence="2 3">
    <name type="scientific">Roseiconus lacunae</name>
    <dbReference type="NCBI Taxonomy" id="2605694"/>
    <lineage>
        <taxon>Bacteria</taxon>
        <taxon>Pseudomonadati</taxon>
        <taxon>Planctomycetota</taxon>
        <taxon>Planctomycetia</taxon>
        <taxon>Pirellulales</taxon>
        <taxon>Pirellulaceae</taxon>
        <taxon>Roseiconus</taxon>
    </lineage>
</organism>
<comment type="caution">
    <text evidence="2">The sequence shown here is derived from an EMBL/GenBank/DDBJ whole genome shotgun (WGS) entry which is preliminary data.</text>
</comment>
<keyword evidence="1" id="KW-0472">Membrane</keyword>
<keyword evidence="3" id="KW-1185">Reference proteome</keyword>
<keyword evidence="1" id="KW-1133">Transmembrane helix</keyword>
<keyword evidence="1" id="KW-0812">Transmembrane</keyword>
<reference evidence="2 3" key="1">
    <citation type="submission" date="2023-06" db="EMBL/GenBank/DDBJ databases">
        <title>Roseiconus lacunae JC819 isolated from Gulf of Mannar region, Tamil Nadu.</title>
        <authorList>
            <person name="Pk S."/>
            <person name="Ch S."/>
            <person name="Ch V.R."/>
        </authorList>
    </citation>
    <scope>NUCLEOTIDE SEQUENCE [LARGE SCALE GENOMIC DNA]</scope>
    <source>
        <strain evidence="2 3">JC819</strain>
    </source>
</reference>
<gene>
    <name evidence="2" type="ORF">QTN89_19770</name>
</gene>
<dbReference type="EMBL" id="JASZZN010000015">
    <property type="protein sequence ID" value="MDM4017696.1"/>
    <property type="molecule type" value="Genomic_DNA"/>
</dbReference>
<dbReference type="Proteomes" id="UP001239462">
    <property type="component" value="Unassembled WGS sequence"/>
</dbReference>
<evidence type="ECO:0000313" key="3">
    <source>
        <dbReference type="Proteomes" id="UP001239462"/>
    </source>
</evidence>
<accession>A0ABT7PN37</accession>
<name>A0ABT7PN37_9BACT</name>
<sequence length="158" mass="18300">MRCRTKRTLWIVVPVCVVVALIWLAFAFRRGIVAAYCEWGITCIIASYAEEHGGQPPSEWDDLIGYEYHTQYLPTPRTIEYASSHVSVDFQALADYHSGRTDELPDDVIHPTRGLTAHWINPKQQLERYFRDGELPHGAFTREYADTLRYYAETYPVE</sequence>
<evidence type="ECO:0000256" key="1">
    <source>
        <dbReference type="SAM" id="Phobius"/>
    </source>
</evidence>
<proteinExistence type="predicted"/>
<protein>
    <recommendedName>
        <fullName evidence="4">Secreted protein</fullName>
    </recommendedName>
</protein>
<dbReference type="RefSeq" id="WP_230775508.1">
    <property type="nucleotide sequence ID" value="NZ_JAJMQV010000075.1"/>
</dbReference>